<evidence type="ECO:0000313" key="2">
    <source>
        <dbReference type="Proteomes" id="UP001199525"/>
    </source>
</evidence>
<accession>A0ABS8IHK8</accession>
<gene>
    <name evidence="1" type="ORF">LC586_32420</name>
</gene>
<comment type="caution">
    <text evidence="1">The sequence shown here is derived from an EMBL/GenBank/DDBJ whole genome shotgun (WGS) entry which is preliminary data.</text>
</comment>
<organism evidence="1 2">
    <name type="scientific">Nostoc favosum CHAB5714</name>
    <dbReference type="NCBI Taxonomy" id="2780399"/>
    <lineage>
        <taxon>Bacteria</taxon>
        <taxon>Bacillati</taxon>
        <taxon>Cyanobacteriota</taxon>
        <taxon>Cyanophyceae</taxon>
        <taxon>Nostocales</taxon>
        <taxon>Nostocaceae</taxon>
        <taxon>Nostoc</taxon>
        <taxon>Nostoc favosum</taxon>
    </lineage>
</organism>
<sequence>MGICLLHLSEAIADRISRGVQAPKFIYGGKPQANLFAVMFRSDFECTF</sequence>
<dbReference type="EMBL" id="JAIVFQ010000090">
    <property type="protein sequence ID" value="MCC5603752.1"/>
    <property type="molecule type" value="Genomic_DNA"/>
</dbReference>
<evidence type="ECO:0000313" key="1">
    <source>
        <dbReference type="EMBL" id="MCC5603752.1"/>
    </source>
</evidence>
<keyword evidence="2" id="KW-1185">Reference proteome</keyword>
<protein>
    <submittedName>
        <fullName evidence="1">Uncharacterized protein</fullName>
    </submittedName>
</protein>
<name>A0ABS8IHK8_9NOSO</name>
<dbReference type="Proteomes" id="UP001199525">
    <property type="component" value="Unassembled WGS sequence"/>
</dbReference>
<dbReference type="RefSeq" id="WP_229489527.1">
    <property type="nucleotide sequence ID" value="NZ_JAIVFQ010000090.1"/>
</dbReference>
<reference evidence="1 2" key="1">
    <citation type="journal article" date="2021" name="Microorganisms">
        <title>Genome Evolution of Filamentous Cyanobacterium Nostoc Species: From Facultative Symbiosis to Free Living.</title>
        <authorList>
            <person name="Huo D."/>
            <person name="Li H."/>
            <person name="Cai F."/>
            <person name="Guo X."/>
            <person name="Qiao Z."/>
            <person name="Wang W."/>
            <person name="Yu G."/>
            <person name="Li R."/>
        </authorList>
    </citation>
    <scope>NUCLEOTIDE SEQUENCE [LARGE SCALE GENOMIC DNA]</scope>
    <source>
        <strain evidence="1 2">CHAB 5714</strain>
    </source>
</reference>
<proteinExistence type="predicted"/>